<organism evidence="2 3">
    <name type="scientific">Aromia moschata</name>
    <dbReference type="NCBI Taxonomy" id="1265417"/>
    <lineage>
        <taxon>Eukaryota</taxon>
        <taxon>Metazoa</taxon>
        <taxon>Ecdysozoa</taxon>
        <taxon>Arthropoda</taxon>
        <taxon>Hexapoda</taxon>
        <taxon>Insecta</taxon>
        <taxon>Pterygota</taxon>
        <taxon>Neoptera</taxon>
        <taxon>Endopterygota</taxon>
        <taxon>Coleoptera</taxon>
        <taxon>Polyphaga</taxon>
        <taxon>Cucujiformia</taxon>
        <taxon>Chrysomeloidea</taxon>
        <taxon>Cerambycidae</taxon>
        <taxon>Cerambycinae</taxon>
        <taxon>Callichromatini</taxon>
        <taxon>Aromia</taxon>
    </lineage>
</organism>
<accession>A0AAV8Y787</accession>
<dbReference type="EMBL" id="JAPWTK010000195">
    <property type="protein sequence ID" value="KAJ8946158.1"/>
    <property type="molecule type" value="Genomic_DNA"/>
</dbReference>
<feature type="region of interest" description="Disordered" evidence="1">
    <location>
        <begin position="1"/>
        <end position="34"/>
    </location>
</feature>
<feature type="compositionally biased region" description="Basic residues" evidence="1">
    <location>
        <begin position="109"/>
        <end position="120"/>
    </location>
</feature>
<evidence type="ECO:0000256" key="1">
    <source>
        <dbReference type="SAM" id="MobiDB-lite"/>
    </source>
</evidence>
<feature type="compositionally biased region" description="Basic residues" evidence="1">
    <location>
        <begin position="179"/>
        <end position="189"/>
    </location>
</feature>
<dbReference type="Proteomes" id="UP001162162">
    <property type="component" value="Unassembled WGS sequence"/>
</dbReference>
<feature type="region of interest" description="Disordered" evidence="1">
    <location>
        <begin position="106"/>
        <end position="189"/>
    </location>
</feature>
<protein>
    <submittedName>
        <fullName evidence="2">Uncharacterized protein</fullName>
    </submittedName>
</protein>
<sequence>MNQVWQDTWSTNEGNRDRRNATADSRRRQPPDYSIGDKVLVDLHTHSSMTKGTTAKFDYRRDGPFLILRQVSPTSYEIGHAHNKQPLGVYHVGALCHYHGPDLQPVVGIRKRGRPPKKRGSVVPSRDHSGPRGGECNERIPLKPLASVTPAAPDQIANDGEDSAAGKREKAVGNQSSSRPRRRPARFLT</sequence>
<gene>
    <name evidence="2" type="ORF">NQ318_004409</name>
</gene>
<feature type="compositionally biased region" description="Polar residues" evidence="1">
    <location>
        <begin position="1"/>
        <end position="13"/>
    </location>
</feature>
<name>A0AAV8Y787_9CUCU</name>
<evidence type="ECO:0000313" key="2">
    <source>
        <dbReference type="EMBL" id="KAJ8946158.1"/>
    </source>
</evidence>
<reference evidence="2" key="1">
    <citation type="journal article" date="2023" name="Insect Mol. Biol.">
        <title>Genome sequencing provides insights into the evolution of gene families encoding plant cell wall-degrading enzymes in longhorned beetles.</title>
        <authorList>
            <person name="Shin N.R."/>
            <person name="Okamura Y."/>
            <person name="Kirsch R."/>
            <person name="Pauchet Y."/>
        </authorList>
    </citation>
    <scope>NUCLEOTIDE SEQUENCE</scope>
    <source>
        <strain evidence="2">AMC_N1</strain>
    </source>
</reference>
<dbReference type="AlphaFoldDB" id="A0AAV8Y787"/>
<feature type="compositionally biased region" description="Basic and acidic residues" evidence="1">
    <location>
        <begin position="125"/>
        <end position="141"/>
    </location>
</feature>
<evidence type="ECO:0000313" key="3">
    <source>
        <dbReference type="Proteomes" id="UP001162162"/>
    </source>
</evidence>
<feature type="compositionally biased region" description="Basic and acidic residues" evidence="1">
    <location>
        <begin position="14"/>
        <end position="30"/>
    </location>
</feature>
<comment type="caution">
    <text evidence="2">The sequence shown here is derived from an EMBL/GenBank/DDBJ whole genome shotgun (WGS) entry which is preliminary data.</text>
</comment>
<keyword evidence="3" id="KW-1185">Reference proteome</keyword>
<proteinExistence type="predicted"/>